<sequence length="586" mass="61545">MQRLGLLLFVALIAVIPLLPGLSVFWITLLDNIGLAALVAMGLVLLTGVGGLTSFGQAAFCGFGAYTSAVLTTKFGFNPWAALPVALAVTGLAAVVLGLVTVRLSGHFLPLGTIAWGISLYYLFGKIELLGRHDGISGVPPLSLFGWSLIEPQAVYYVIWGFVVLAAILTTNLLDSRAGRAIRALRGGRVAAEAFGIEPARVKLIVFVYAALLAGLSGWLYAHVQRAVNPTPFGINAGIEYLFMAVVGGAGQIWGAVVGASLVILLKDALQRIVPALFGTAAQYETIVFGVLLVAILQGARDGLWPRIVALFPKGAPAPVDRDAAPLPGRQKAKAEPLLAVTAARKTFGGLVAVNDVSFQVKRGEIVALIGPNGAGKSTTFNLITGVLPITAGDVVFAGRPIGGERPQAIAGLGIARSFQHVKLLPEMSVLDNVALGAHLRGQAGVMRGLFRLDRAEETRLIGEAARQIARVGLADHMHKPAGSLALGQQRIVEIARALCLDPDLLLLDEPAAGLRHLEKAALSELLRHLRSQGVSVLLVEHDMGFVMNLTDHIVVLDFGTKIAEGPPAAIKQNPAVLAAYLGAPE</sequence>
<dbReference type="InterPro" id="IPR043428">
    <property type="entry name" value="LivM-like"/>
</dbReference>
<feature type="transmembrane region" description="Helical" evidence="9">
    <location>
        <begin position="35"/>
        <end position="60"/>
    </location>
</feature>
<reference evidence="11 12" key="1">
    <citation type="submission" date="2019-04" db="EMBL/GenBank/DDBJ databases">
        <title>Phreatobacter aquaticus sp. nov.</title>
        <authorList>
            <person name="Choi A."/>
        </authorList>
    </citation>
    <scope>NUCLEOTIDE SEQUENCE [LARGE SCALE GENOMIC DNA]</scope>
    <source>
        <strain evidence="11 12">KCTC 52518</strain>
    </source>
</reference>
<accession>A0A4D7B3Q5</accession>
<dbReference type="InterPro" id="IPR032823">
    <property type="entry name" value="BCA_ABC_TP_C"/>
</dbReference>
<evidence type="ECO:0000256" key="7">
    <source>
        <dbReference type="ARBA" id="ARBA00022989"/>
    </source>
</evidence>
<dbReference type="GO" id="GO:0015658">
    <property type="term" value="F:branched-chain amino acid transmembrane transporter activity"/>
    <property type="evidence" value="ECO:0007669"/>
    <property type="project" value="InterPro"/>
</dbReference>
<keyword evidence="8 9" id="KW-0472">Membrane</keyword>
<evidence type="ECO:0000256" key="9">
    <source>
        <dbReference type="SAM" id="Phobius"/>
    </source>
</evidence>
<organism evidence="11 12">
    <name type="scientific">Phreatobacter stygius</name>
    <dbReference type="NCBI Taxonomy" id="1940610"/>
    <lineage>
        <taxon>Bacteria</taxon>
        <taxon>Pseudomonadati</taxon>
        <taxon>Pseudomonadota</taxon>
        <taxon>Alphaproteobacteria</taxon>
        <taxon>Hyphomicrobiales</taxon>
        <taxon>Phreatobacteraceae</taxon>
        <taxon>Phreatobacter</taxon>
    </lineage>
</organism>
<dbReference type="AlphaFoldDB" id="A0A4D7B3Q5"/>
<keyword evidence="3" id="KW-1003">Cell membrane</keyword>
<dbReference type="KEGG" id="pstg:E8M01_13730"/>
<dbReference type="PANTHER" id="PTHR45772:SF2">
    <property type="entry name" value="ABC TRANSPORTER ATP-BINDING PROTEIN"/>
    <property type="match status" value="1"/>
</dbReference>
<keyword evidence="7 9" id="KW-1133">Transmembrane helix</keyword>
<dbReference type="InterPro" id="IPR027417">
    <property type="entry name" value="P-loop_NTPase"/>
</dbReference>
<feature type="transmembrane region" description="Helical" evidence="9">
    <location>
        <begin position="273"/>
        <end position="297"/>
    </location>
</feature>
<dbReference type="InterPro" id="IPR051120">
    <property type="entry name" value="ABC_AA/LPS_Transport"/>
</dbReference>
<evidence type="ECO:0000256" key="1">
    <source>
        <dbReference type="ARBA" id="ARBA00004651"/>
    </source>
</evidence>
<keyword evidence="12" id="KW-1185">Reference proteome</keyword>
<dbReference type="InterPro" id="IPR001851">
    <property type="entry name" value="ABC_transp_permease"/>
</dbReference>
<dbReference type="InterPro" id="IPR003439">
    <property type="entry name" value="ABC_transporter-like_ATP-bd"/>
</dbReference>
<comment type="subcellular location">
    <subcellularLocation>
        <location evidence="1">Cell membrane</location>
        <topology evidence="1">Multi-pass membrane protein</topology>
    </subcellularLocation>
</comment>
<dbReference type="RefSeq" id="WP_136960626.1">
    <property type="nucleotide sequence ID" value="NZ_CP039690.1"/>
</dbReference>
<evidence type="ECO:0000313" key="11">
    <source>
        <dbReference type="EMBL" id="QCI65178.1"/>
    </source>
</evidence>
<feature type="transmembrane region" description="Helical" evidence="9">
    <location>
        <begin position="154"/>
        <end position="174"/>
    </location>
</feature>
<feature type="transmembrane region" description="Helical" evidence="9">
    <location>
        <begin position="80"/>
        <end position="100"/>
    </location>
</feature>
<keyword evidence="5" id="KW-0547">Nucleotide-binding</keyword>
<evidence type="ECO:0000256" key="8">
    <source>
        <dbReference type="ARBA" id="ARBA00023136"/>
    </source>
</evidence>
<dbReference type="CDD" id="cd06581">
    <property type="entry name" value="TM_PBP1_LivM_like"/>
    <property type="match status" value="1"/>
</dbReference>
<dbReference type="OrthoDB" id="9805029at2"/>
<keyword evidence="2" id="KW-0813">Transport</keyword>
<dbReference type="GO" id="GO:0005886">
    <property type="term" value="C:plasma membrane"/>
    <property type="evidence" value="ECO:0007669"/>
    <property type="project" value="UniProtKB-SubCell"/>
</dbReference>
<feature type="transmembrane region" description="Helical" evidence="9">
    <location>
        <begin position="242"/>
        <end position="266"/>
    </location>
</feature>
<feature type="transmembrane region" description="Helical" evidence="9">
    <location>
        <begin position="6"/>
        <end position="28"/>
    </location>
</feature>
<dbReference type="EMBL" id="CP039690">
    <property type="protein sequence ID" value="QCI65178.1"/>
    <property type="molecule type" value="Genomic_DNA"/>
</dbReference>
<keyword evidence="6 11" id="KW-0067">ATP-binding</keyword>
<evidence type="ECO:0000256" key="5">
    <source>
        <dbReference type="ARBA" id="ARBA00022741"/>
    </source>
</evidence>
<evidence type="ECO:0000313" key="12">
    <source>
        <dbReference type="Proteomes" id="UP000298781"/>
    </source>
</evidence>
<evidence type="ECO:0000259" key="10">
    <source>
        <dbReference type="PROSITE" id="PS50893"/>
    </source>
</evidence>
<dbReference type="Pfam" id="PF00005">
    <property type="entry name" value="ABC_tran"/>
    <property type="match status" value="1"/>
</dbReference>
<feature type="domain" description="ABC transporter" evidence="10">
    <location>
        <begin position="339"/>
        <end position="584"/>
    </location>
</feature>
<dbReference type="Pfam" id="PF02653">
    <property type="entry name" value="BPD_transp_2"/>
    <property type="match status" value="1"/>
</dbReference>
<dbReference type="CDD" id="cd03219">
    <property type="entry name" value="ABC_Mj1267_LivG_branched"/>
    <property type="match status" value="1"/>
</dbReference>
<proteinExistence type="predicted"/>
<dbReference type="SUPFAM" id="SSF52540">
    <property type="entry name" value="P-loop containing nucleoside triphosphate hydrolases"/>
    <property type="match status" value="1"/>
</dbReference>
<protein>
    <submittedName>
        <fullName evidence="11">Branched-chain amino acid ABC transporter ATP-binding protein/permease</fullName>
    </submittedName>
</protein>
<dbReference type="Pfam" id="PF12399">
    <property type="entry name" value="BCA_ABC_TP_C"/>
    <property type="match status" value="1"/>
</dbReference>
<dbReference type="FunFam" id="3.40.50.300:FF:000421">
    <property type="entry name" value="Branched-chain amino acid ABC transporter ATP-binding protein"/>
    <property type="match status" value="1"/>
</dbReference>
<dbReference type="PROSITE" id="PS50893">
    <property type="entry name" value="ABC_TRANSPORTER_2"/>
    <property type="match status" value="1"/>
</dbReference>
<dbReference type="SMART" id="SM00382">
    <property type="entry name" value="AAA"/>
    <property type="match status" value="1"/>
</dbReference>
<feature type="transmembrane region" description="Helical" evidence="9">
    <location>
        <begin position="204"/>
        <end position="222"/>
    </location>
</feature>
<dbReference type="GO" id="GO:0016887">
    <property type="term" value="F:ATP hydrolysis activity"/>
    <property type="evidence" value="ECO:0007669"/>
    <property type="project" value="InterPro"/>
</dbReference>
<dbReference type="InterPro" id="IPR003593">
    <property type="entry name" value="AAA+_ATPase"/>
</dbReference>
<evidence type="ECO:0000256" key="4">
    <source>
        <dbReference type="ARBA" id="ARBA00022692"/>
    </source>
</evidence>
<name>A0A4D7B3Q5_9HYPH</name>
<dbReference type="Gene3D" id="3.40.50.300">
    <property type="entry name" value="P-loop containing nucleotide triphosphate hydrolases"/>
    <property type="match status" value="1"/>
</dbReference>
<dbReference type="GO" id="GO:0005524">
    <property type="term" value="F:ATP binding"/>
    <property type="evidence" value="ECO:0007669"/>
    <property type="project" value="UniProtKB-KW"/>
</dbReference>
<keyword evidence="4 9" id="KW-0812">Transmembrane</keyword>
<feature type="transmembrane region" description="Helical" evidence="9">
    <location>
        <begin position="107"/>
        <end position="124"/>
    </location>
</feature>
<gene>
    <name evidence="11" type="ORF">E8M01_13730</name>
</gene>
<evidence type="ECO:0000256" key="6">
    <source>
        <dbReference type="ARBA" id="ARBA00022840"/>
    </source>
</evidence>
<dbReference type="Proteomes" id="UP000298781">
    <property type="component" value="Chromosome"/>
</dbReference>
<dbReference type="PANTHER" id="PTHR45772">
    <property type="entry name" value="CONSERVED COMPONENT OF ABC TRANSPORTER FOR NATURAL AMINO ACIDS-RELATED"/>
    <property type="match status" value="1"/>
</dbReference>
<evidence type="ECO:0000256" key="3">
    <source>
        <dbReference type="ARBA" id="ARBA00022475"/>
    </source>
</evidence>
<evidence type="ECO:0000256" key="2">
    <source>
        <dbReference type="ARBA" id="ARBA00022448"/>
    </source>
</evidence>